<dbReference type="Proteomes" id="UP001589590">
    <property type="component" value="Unassembled WGS sequence"/>
</dbReference>
<dbReference type="EMBL" id="JBHMFA010000030">
    <property type="protein sequence ID" value="MFB9106698.1"/>
    <property type="molecule type" value="Genomic_DNA"/>
</dbReference>
<name>A0ABV5H493_9FLAO</name>
<proteinExistence type="predicted"/>
<accession>A0ABV5H493</accession>
<feature type="non-terminal residue" evidence="1">
    <location>
        <position position="1"/>
    </location>
</feature>
<evidence type="ECO:0008006" key="3">
    <source>
        <dbReference type="Google" id="ProtNLM"/>
    </source>
</evidence>
<gene>
    <name evidence="1" type="ORF">ACFFU1_17450</name>
</gene>
<organism evidence="1 2">
    <name type="scientific">Algibacter miyuki</name>
    <dbReference type="NCBI Taxonomy" id="1306933"/>
    <lineage>
        <taxon>Bacteria</taxon>
        <taxon>Pseudomonadati</taxon>
        <taxon>Bacteroidota</taxon>
        <taxon>Flavobacteriia</taxon>
        <taxon>Flavobacteriales</taxon>
        <taxon>Flavobacteriaceae</taxon>
        <taxon>Algibacter</taxon>
    </lineage>
</organism>
<protein>
    <recommendedName>
        <fullName evidence="3">Collagen triple helix repeat-containing protein</fullName>
    </recommendedName>
</protein>
<reference evidence="1 2" key="1">
    <citation type="submission" date="2024-09" db="EMBL/GenBank/DDBJ databases">
        <authorList>
            <person name="Sun Q."/>
            <person name="Mori K."/>
        </authorList>
    </citation>
    <scope>NUCLEOTIDE SEQUENCE [LARGE SCALE GENOMIC DNA]</scope>
    <source>
        <strain evidence="1 2">CECT 8300</strain>
    </source>
</reference>
<keyword evidence="2" id="KW-1185">Reference proteome</keyword>
<evidence type="ECO:0000313" key="1">
    <source>
        <dbReference type="EMBL" id="MFB9106698.1"/>
    </source>
</evidence>
<evidence type="ECO:0000313" key="2">
    <source>
        <dbReference type="Proteomes" id="UP001589590"/>
    </source>
</evidence>
<comment type="caution">
    <text evidence="1">The sequence shown here is derived from an EMBL/GenBank/DDBJ whole genome shotgun (WGS) entry which is preliminary data.</text>
</comment>
<sequence length="320" mass="32313">VTVTDNGDGTSTISDGTTTIIVSDGKDGVDGTNGIDGINGTSVTVTDNGDGTSTITDGTTTVIVSDGAEGPQGPAGVVDPKDLTADDTTIVVTGGAGATLIDASLKVGTESITTTHIQNGTIAPEDIANAGNDQVLVTSSTGVPTWVDQSSLEIEADNGLTKTDNKIQLGGALIKPTTITTGASNTLAVAGLVAQTGADLDNVDGIMTVEADGTVRKVYPVYSATAAQNTLKKWIDNSTVYERVGSVTLSTNTNIVSLSGVVPSGAKLLGVRLINQTTNSISTNIIEYNSSTGQLILGTAGSLTTLHPAGSYHVIVEYVE</sequence>